<name>A0A2S6GII2_9PSEU</name>
<keyword evidence="4" id="KW-1185">Reference proteome</keyword>
<dbReference type="AlphaFoldDB" id="A0A2S6GII2"/>
<accession>A0A2S6GII2</accession>
<dbReference type="RefSeq" id="WP_245931550.1">
    <property type="nucleotide sequence ID" value="NZ_CP154825.1"/>
</dbReference>
<keyword evidence="1 3" id="KW-0808">Transferase</keyword>
<gene>
    <name evidence="3" type="ORF">CLV40_11618</name>
</gene>
<comment type="caution">
    <text evidence="3">The sequence shown here is derived from an EMBL/GenBank/DDBJ whole genome shotgun (WGS) entry which is preliminary data.</text>
</comment>
<sequence length="123" mass="12730">MAPLLGGDIEYLGYLDHSALVALAGSAAVAVVSPCWDEPYGLVVAEALACGTPVAGYARGALPELLDDPTGILADPGDIPGLATAITAASTLDRRRVRVHAERTCSLTTMVDNYESLYRALAS</sequence>
<evidence type="ECO:0000313" key="3">
    <source>
        <dbReference type="EMBL" id="PPK64976.1"/>
    </source>
</evidence>
<reference evidence="3 4" key="1">
    <citation type="submission" date="2018-02" db="EMBL/GenBank/DDBJ databases">
        <title>Genomic Encyclopedia of Archaeal and Bacterial Type Strains, Phase II (KMG-II): from individual species to whole genera.</title>
        <authorList>
            <person name="Goeker M."/>
        </authorList>
    </citation>
    <scope>NUCLEOTIDE SEQUENCE [LARGE SCALE GENOMIC DNA]</scope>
    <source>
        <strain evidence="3 4">YU 961-1</strain>
    </source>
</reference>
<protein>
    <submittedName>
        <fullName evidence="3">Glycosyl transferase family 1</fullName>
    </submittedName>
</protein>
<dbReference type="InterPro" id="IPR050194">
    <property type="entry name" value="Glycosyltransferase_grp1"/>
</dbReference>
<dbReference type="Proteomes" id="UP000239203">
    <property type="component" value="Unassembled WGS sequence"/>
</dbReference>
<dbReference type="GO" id="GO:0016757">
    <property type="term" value="F:glycosyltransferase activity"/>
    <property type="evidence" value="ECO:0007669"/>
    <property type="project" value="InterPro"/>
</dbReference>
<dbReference type="InterPro" id="IPR001296">
    <property type="entry name" value="Glyco_trans_1"/>
</dbReference>
<evidence type="ECO:0000256" key="1">
    <source>
        <dbReference type="ARBA" id="ARBA00022679"/>
    </source>
</evidence>
<feature type="domain" description="Glycosyl transferase family 1" evidence="2">
    <location>
        <begin position="5"/>
        <end position="97"/>
    </location>
</feature>
<proteinExistence type="predicted"/>
<dbReference type="PANTHER" id="PTHR45947">
    <property type="entry name" value="SULFOQUINOVOSYL TRANSFERASE SQD2"/>
    <property type="match status" value="1"/>
</dbReference>
<dbReference type="PANTHER" id="PTHR45947:SF3">
    <property type="entry name" value="SULFOQUINOVOSYL TRANSFERASE SQD2"/>
    <property type="match status" value="1"/>
</dbReference>
<dbReference type="EMBL" id="PTIX01000016">
    <property type="protein sequence ID" value="PPK64976.1"/>
    <property type="molecule type" value="Genomic_DNA"/>
</dbReference>
<evidence type="ECO:0000313" key="4">
    <source>
        <dbReference type="Proteomes" id="UP000239203"/>
    </source>
</evidence>
<organism evidence="3 4">
    <name type="scientific">Actinokineospora auranticolor</name>
    <dbReference type="NCBI Taxonomy" id="155976"/>
    <lineage>
        <taxon>Bacteria</taxon>
        <taxon>Bacillati</taxon>
        <taxon>Actinomycetota</taxon>
        <taxon>Actinomycetes</taxon>
        <taxon>Pseudonocardiales</taxon>
        <taxon>Pseudonocardiaceae</taxon>
        <taxon>Actinokineospora</taxon>
    </lineage>
</organism>
<dbReference type="Pfam" id="PF00534">
    <property type="entry name" value="Glycos_transf_1"/>
    <property type="match status" value="1"/>
</dbReference>
<dbReference type="SUPFAM" id="SSF53756">
    <property type="entry name" value="UDP-Glycosyltransferase/glycogen phosphorylase"/>
    <property type="match status" value="1"/>
</dbReference>
<dbReference type="Gene3D" id="3.40.50.2000">
    <property type="entry name" value="Glycogen Phosphorylase B"/>
    <property type="match status" value="2"/>
</dbReference>
<evidence type="ECO:0000259" key="2">
    <source>
        <dbReference type="Pfam" id="PF00534"/>
    </source>
</evidence>